<reference evidence="1" key="1">
    <citation type="submission" date="2021-02" db="EMBL/GenBank/DDBJ databases">
        <authorList>
            <person name="Nowell W R."/>
        </authorList>
    </citation>
    <scope>NUCLEOTIDE SEQUENCE</scope>
</reference>
<evidence type="ECO:0000313" key="2">
    <source>
        <dbReference type="Proteomes" id="UP000663862"/>
    </source>
</evidence>
<dbReference type="SUPFAM" id="SSF56672">
    <property type="entry name" value="DNA/RNA polymerases"/>
    <property type="match status" value="1"/>
</dbReference>
<dbReference type="PANTHER" id="PTHR33064">
    <property type="entry name" value="POL PROTEIN"/>
    <property type="match status" value="1"/>
</dbReference>
<feature type="non-terminal residue" evidence="1">
    <location>
        <position position="94"/>
    </location>
</feature>
<name>A0A821JXI3_9BILA</name>
<dbReference type="Gene3D" id="3.30.70.270">
    <property type="match status" value="2"/>
</dbReference>
<dbReference type="PANTHER" id="PTHR33064:SF37">
    <property type="entry name" value="RIBONUCLEASE H"/>
    <property type="match status" value="1"/>
</dbReference>
<evidence type="ECO:0000313" key="1">
    <source>
        <dbReference type="EMBL" id="CAF4726311.1"/>
    </source>
</evidence>
<dbReference type="InterPro" id="IPR043128">
    <property type="entry name" value="Rev_trsase/Diguanyl_cyclase"/>
</dbReference>
<protein>
    <recommendedName>
        <fullName evidence="3">Reverse transcriptase</fullName>
    </recommendedName>
</protein>
<dbReference type="EMBL" id="CAJOBQ010016231">
    <property type="protein sequence ID" value="CAF4726311.1"/>
    <property type="molecule type" value="Genomic_DNA"/>
</dbReference>
<dbReference type="AlphaFoldDB" id="A0A821JXI3"/>
<feature type="non-terminal residue" evidence="1">
    <location>
        <position position="1"/>
    </location>
</feature>
<dbReference type="InterPro" id="IPR051320">
    <property type="entry name" value="Viral_Replic_Matur_Polypro"/>
</dbReference>
<dbReference type="Proteomes" id="UP000663862">
    <property type="component" value="Unassembled WGS sequence"/>
</dbReference>
<comment type="caution">
    <text evidence="1">The sequence shown here is derived from an EMBL/GenBank/DDBJ whole genome shotgun (WGS) entry which is preliminary data.</text>
</comment>
<sequence>QHLQHVNQVLAILNKHKFQLNPPKCEIFRTSIDYLGHTISNDGVRPLQERIEKILSLPQPISLHQANAFIGSIGWYRKFIKNYAHIAVPISAVT</sequence>
<dbReference type="InterPro" id="IPR043502">
    <property type="entry name" value="DNA/RNA_pol_sf"/>
</dbReference>
<proteinExistence type="predicted"/>
<evidence type="ECO:0008006" key="3">
    <source>
        <dbReference type="Google" id="ProtNLM"/>
    </source>
</evidence>
<gene>
    <name evidence="1" type="ORF">TSG867_LOCUS34218</name>
</gene>
<organism evidence="1 2">
    <name type="scientific">Rotaria socialis</name>
    <dbReference type="NCBI Taxonomy" id="392032"/>
    <lineage>
        <taxon>Eukaryota</taxon>
        <taxon>Metazoa</taxon>
        <taxon>Spiralia</taxon>
        <taxon>Gnathifera</taxon>
        <taxon>Rotifera</taxon>
        <taxon>Eurotatoria</taxon>
        <taxon>Bdelloidea</taxon>
        <taxon>Philodinida</taxon>
        <taxon>Philodinidae</taxon>
        <taxon>Rotaria</taxon>
    </lineage>
</organism>
<accession>A0A821JXI3</accession>